<reference evidence="2 3" key="1">
    <citation type="submission" date="2015-04" db="EMBL/GenBank/DDBJ databases">
        <title>Draft genome of the roundworm Trichinella nativa.</title>
        <authorList>
            <person name="Mitreva M."/>
        </authorList>
    </citation>
    <scope>NUCLEOTIDE SEQUENCE [LARGE SCALE GENOMIC DNA]</scope>
    <source>
        <strain evidence="2 3">ISS45</strain>
    </source>
</reference>
<evidence type="ECO:0000313" key="3">
    <source>
        <dbReference type="Proteomes" id="UP000243006"/>
    </source>
</evidence>
<dbReference type="AlphaFoldDB" id="A0A1Y3EMB7"/>
<gene>
    <name evidence="1" type="ORF">D917_04352</name>
    <name evidence="2" type="ORF">D917_09269</name>
</gene>
<sequence length="83" mass="9055">MANEKVVLAPFEGTIQILHTSTGHWWVFIVPPAVHSFCKDTLSSQLENGMKLVETAAYGPLNPLQTTLSVTTLHNSSGVFFPT</sequence>
<dbReference type="Proteomes" id="UP000243006">
    <property type="component" value="Unassembled WGS sequence"/>
</dbReference>
<organism evidence="2 3">
    <name type="scientific">Trichinella nativa</name>
    <dbReference type="NCBI Taxonomy" id="6335"/>
    <lineage>
        <taxon>Eukaryota</taxon>
        <taxon>Metazoa</taxon>
        <taxon>Ecdysozoa</taxon>
        <taxon>Nematoda</taxon>
        <taxon>Enoplea</taxon>
        <taxon>Dorylaimia</taxon>
        <taxon>Trichinellida</taxon>
        <taxon>Trichinellidae</taxon>
        <taxon>Trichinella</taxon>
    </lineage>
</organism>
<evidence type="ECO:0000313" key="1">
    <source>
        <dbReference type="EMBL" id="OUC40086.1"/>
    </source>
</evidence>
<evidence type="ECO:0000313" key="2">
    <source>
        <dbReference type="EMBL" id="OUC44248.1"/>
    </source>
</evidence>
<name>A0A1Y3EMB7_9BILA</name>
<dbReference type="EMBL" id="LVZM01012992">
    <property type="protein sequence ID" value="OUC44248.1"/>
    <property type="molecule type" value="Genomic_DNA"/>
</dbReference>
<proteinExistence type="predicted"/>
<comment type="caution">
    <text evidence="2">The sequence shown here is derived from an EMBL/GenBank/DDBJ whole genome shotgun (WGS) entry which is preliminary data.</text>
</comment>
<dbReference type="EMBL" id="LVZM01023290">
    <property type="protein sequence ID" value="OUC40086.1"/>
    <property type="molecule type" value="Genomic_DNA"/>
</dbReference>
<protein>
    <submittedName>
        <fullName evidence="2">Uncharacterized protein</fullName>
    </submittedName>
</protein>
<accession>A0A1Y3EMB7</accession>